<dbReference type="RefSeq" id="WP_125421350.1">
    <property type="nucleotide sequence ID" value="NZ_RWIT01000008.1"/>
</dbReference>
<proteinExistence type="predicted"/>
<dbReference type="Proteomes" id="UP000273500">
    <property type="component" value="Unassembled WGS sequence"/>
</dbReference>
<feature type="transmembrane region" description="Helical" evidence="1">
    <location>
        <begin position="42"/>
        <end position="59"/>
    </location>
</feature>
<evidence type="ECO:0000313" key="3">
    <source>
        <dbReference type="Proteomes" id="UP000273500"/>
    </source>
</evidence>
<reference evidence="2 3" key="1">
    <citation type="submission" date="2018-12" db="EMBL/GenBank/DDBJ databases">
        <authorList>
            <person name="Feng G."/>
            <person name="Zhu H."/>
        </authorList>
    </citation>
    <scope>NUCLEOTIDE SEQUENCE [LARGE SCALE GENOMIC DNA]</scope>
    <source>
        <strain evidence="2 3">KCTC 12533</strain>
    </source>
</reference>
<dbReference type="EMBL" id="RWIT01000008">
    <property type="protein sequence ID" value="RSK47491.1"/>
    <property type="molecule type" value="Genomic_DNA"/>
</dbReference>
<keyword evidence="1" id="KW-0472">Membrane</keyword>
<protein>
    <submittedName>
        <fullName evidence="2">Uncharacterized protein</fullName>
    </submittedName>
</protein>
<keyword evidence="3" id="KW-1185">Reference proteome</keyword>
<feature type="transmembrane region" description="Helical" evidence="1">
    <location>
        <begin position="71"/>
        <end position="91"/>
    </location>
</feature>
<sequence>MLLTLFLSENTASSMFYSMLSVLFALALLLPVLFLSRPTASPPAKVVAVALAVLPAWLGHGVNGDFAYMSYAWLVPFCSYLPLAGVLLNLARSAAKA</sequence>
<evidence type="ECO:0000313" key="2">
    <source>
        <dbReference type="EMBL" id="RSK47491.1"/>
    </source>
</evidence>
<dbReference type="OrthoDB" id="9880553at2"/>
<keyword evidence="1" id="KW-0812">Transmembrane</keyword>
<gene>
    <name evidence="2" type="ORF">EI291_14630</name>
</gene>
<feature type="transmembrane region" description="Helical" evidence="1">
    <location>
        <begin position="15"/>
        <end position="35"/>
    </location>
</feature>
<comment type="caution">
    <text evidence="2">The sequence shown here is derived from an EMBL/GenBank/DDBJ whole genome shotgun (WGS) entry which is preliminary data.</text>
</comment>
<evidence type="ECO:0000256" key="1">
    <source>
        <dbReference type="SAM" id="Phobius"/>
    </source>
</evidence>
<accession>A0A428KM11</accession>
<organism evidence="2 3">
    <name type="scientific">Hymenobacter rigui</name>
    <dbReference type="NCBI Taxonomy" id="334424"/>
    <lineage>
        <taxon>Bacteria</taxon>
        <taxon>Pseudomonadati</taxon>
        <taxon>Bacteroidota</taxon>
        <taxon>Cytophagia</taxon>
        <taxon>Cytophagales</taxon>
        <taxon>Hymenobacteraceae</taxon>
        <taxon>Hymenobacter</taxon>
    </lineage>
</organism>
<keyword evidence="1" id="KW-1133">Transmembrane helix</keyword>
<dbReference type="AlphaFoldDB" id="A0A428KM11"/>
<name>A0A428KM11_9BACT</name>